<reference evidence="2 3" key="1">
    <citation type="submission" date="2023-06" db="EMBL/GenBank/DDBJ databases">
        <title>Cellulomonas sp. MW4 Whole genome sequence.</title>
        <authorList>
            <person name="Park S."/>
        </authorList>
    </citation>
    <scope>NUCLEOTIDE SEQUENCE [LARGE SCALE GENOMIC DNA]</scope>
    <source>
        <strain evidence="2 3">MW4</strain>
    </source>
</reference>
<proteinExistence type="predicted"/>
<gene>
    <name evidence="2" type="ORF">QRT04_09095</name>
</gene>
<name>A0ABT7SFV8_9CELL</name>
<accession>A0ABT7SFV8</accession>
<dbReference type="Gene3D" id="2.50.20.20">
    <property type="match status" value="1"/>
</dbReference>
<evidence type="ECO:0008006" key="4">
    <source>
        <dbReference type="Google" id="ProtNLM"/>
    </source>
</evidence>
<dbReference type="PROSITE" id="PS51257">
    <property type="entry name" value="PROKAR_LIPOPROTEIN"/>
    <property type="match status" value="1"/>
</dbReference>
<protein>
    <recommendedName>
        <fullName evidence="4">Lipoprotein LprG</fullName>
    </recommendedName>
</protein>
<dbReference type="SUPFAM" id="SSF89392">
    <property type="entry name" value="Prokaryotic lipoproteins and lipoprotein localization factors"/>
    <property type="match status" value="1"/>
</dbReference>
<sequence>MRRPVRVLTVAASVAVVALLGACDAGSHDAAADPTRAHAGASATPTPTAPVELTAATFADTLGAAMTKAASYDFTMNMTAQGQAVTARGSAEVGTSAATPTLAMTMDIADQGTIEMRFVGGKAYMSMPQLTKGKFFVIDPKDTSNPLASSFDQLTQQSDPAQSIREIQGAVVSVAKAGAPVQLDGVAAQPYDVTLDTSKIASLQSQLGSTDVKLPATLTYRYWVGPDNRLRKVTTSVLGTTVDMTFSHWGAGAPVTAPSADEITDSPF</sequence>
<dbReference type="EMBL" id="JAUCGQ010000001">
    <property type="protein sequence ID" value="MDM7855085.1"/>
    <property type="molecule type" value="Genomic_DNA"/>
</dbReference>
<evidence type="ECO:0000313" key="2">
    <source>
        <dbReference type="EMBL" id="MDM7855085.1"/>
    </source>
</evidence>
<evidence type="ECO:0000313" key="3">
    <source>
        <dbReference type="Proteomes" id="UP001529338"/>
    </source>
</evidence>
<feature type="signal peptide" evidence="1">
    <location>
        <begin position="1"/>
        <end position="27"/>
    </location>
</feature>
<dbReference type="RefSeq" id="WP_289454894.1">
    <property type="nucleotide sequence ID" value="NZ_JAUCGQ010000001.1"/>
</dbReference>
<comment type="caution">
    <text evidence="2">The sequence shown here is derived from an EMBL/GenBank/DDBJ whole genome shotgun (WGS) entry which is preliminary data.</text>
</comment>
<feature type="chain" id="PRO_5046233993" description="Lipoprotein LprG" evidence="1">
    <location>
        <begin position="28"/>
        <end position="268"/>
    </location>
</feature>
<organism evidence="2 3">
    <name type="scientific">Cellulomonas alba</name>
    <dbReference type="NCBI Taxonomy" id="3053467"/>
    <lineage>
        <taxon>Bacteria</taxon>
        <taxon>Bacillati</taxon>
        <taxon>Actinomycetota</taxon>
        <taxon>Actinomycetes</taxon>
        <taxon>Micrococcales</taxon>
        <taxon>Cellulomonadaceae</taxon>
        <taxon>Cellulomonas</taxon>
    </lineage>
</organism>
<dbReference type="InterPro" id="IPR029046">
    <property type="entry name" value="LolA/LolB/LppX"/>
</dbReference>
<dbReference type="Proteomes" id="UP001529338">
    <property type="component" value="Unassembled WGS sequence"/>
</dbReference>
<keyword evidence="3" id="KW-1185">Reference proteome</keyword>
<keyword evidence="1" id="KW-0732">Signal</keyword>
<evidence type="ECO:0000256" key="1">
    <source>
        <dbReference type="SAM" id="SignalP"/>
    </source>
</evidence>